<dbReference type="Gene3D" id="2.30.110.10">
    <property type="entry name" value="Electron Transport, Fmn-binding Protein, Chain A"/>
    <property type="match status" value="1"/>
</dbReference>
<dbReference type="InterPro" id="IPR052917">
    <property type="entry name" value="Stress-Dev_Protein"/>
</dbReference>
<evidence type="ECO:0000259" key="1">
    <source>
        <dbReference type="Pfam" id="PF16242"/>
    </source>
</evidence>
<keyword evidence="3" id="KW-1185">Reference proteome</keyword>
<dbReference type="RefSeq" id="WP_231002610.1">
    <property type="nucleotide sequence ID" value="NZ_JAJNEC010000003.1"/>
</dbReference>
<protein>
    <submittedName>
        <fullName evidence="2">Pyridoxamine 5'-phosphate oxidase family protein</fullName>
    </submittedName>
</protein>
<proteinExistence type="predicted"/>
<dbReference type="InterPro" id="IPR038725">
    <property type="entry name" value="YdaG_split_barrel_FMN-bd"/>
</dbReference>
<dbReference type="InterPro" id="IPR012349">
    <property type="entry name" value="Split_barrel_FMN-bd"/>
</dbReference>
<gene>
    <name evidence="2" type="ORF">LQ567_02965</name>
</gene>
<evidence type="ECO:0000313" key="3">
    <source>
        <dbReference type="Proteomes" id="UP001199816"/>
    </source>
</evidence>
<name>A0ABS8PKT2_9BACT</name>
<evidence type="ECO:0000313" key="2">
    <source>
        <dbReference type="EMBL" id="MCD2421706.1"/>
    </source>
</evidence>
<dbReference type="Pfam" id="PF16242">
    <property type="entry name" value="Pyrid_ox_like"/>
    <property type="match status" value="1"/>
</dbReference>
<dbReference type="PANTHER" id="PTHR34818:SF1">
    <property type="entry name" value="PROTEIN BLI-3"/>
    <property type="match status" value="1"/>
</dbReference>
<dbReference type="EMBL" id="JAJNEC010000003">
    <property type="protein sequence ID" value="MCD2421706.1"/>
    <property type="molecule type" value="Genomic_DNA"/>
</dbReference>
<organism evidence="2 3">
    <name type="scientific">Niabella pedocola</name>
    <dbReference type="NCBI Taxonomy" id="1752077"/>
    <lineage>
        <taxon>Bacteria</taxon>
        <taxon>Pseudomonadati</taxon>
        <taxon>Bacteroidota</taxon>
        <taxon>Chitinophagia</taxon>
        <taxon>Chitinophagales</taxon>
        <taxon>Chitinophagaceae</taxon>
        <taxon>Niabella</taxon>
    </lineage>
</organism>
<sequence length="171" mass="19336">MSQENLSYTEAIEKLQHLVNKIDVCMFCSAIRNGSLHAVPMSRQEIDDTGAIWFLLSAESDTCKNVLEDPRVQLLYAHVSDYNFMTVTGSAVISRDPQRIEKYWSKFTEAWFEKGKEDPNIRIMKVTVEDAHYWDNKANKLVTFLKLAASAVTGSKLDMGREGDIDLPGNA</sequence>
<comment type="caution">
    <text evidence="2">The sequence shown here is derived from an EMBL/GenBank/DDBJ whole genome shotgun (WGS) entry which is preliminary data.</text>
</comment>
<dbReference type="Proteomes" id="UP001199816">
    <property type="component" value="Unassembled WGS sequence"/>
</dbReference>
<feature type="domain" description="General stress protein FMN-binding split barrel" evidence="1">
    <location>
        <begin position="10"/>
        <end position="158"/>
    </location>
</feature>
<accession>A0ABS8PKT2</accession>
<dbReference type="PANTHER" id="PTHR34818">
    <property type="entry name" value="PROTEIN BLI-3"/>
    <property type="match status" value="1"/>
</dbReference>
<reference evidence="2 3" key="1">
    <citation type="submission" date="2021-11" db="EMBL/GenBank/DDBJ databases">
        <title>Genomic of Niabella pedocola.</title>
        <authorList>
            <person name="Wu T."/>
        </authorList>
    </citation>
    <scope>NUCLEOTIDE SEQUENCE [LARGE SCALE GENOMIC DNA]</scope>
    <source>
        <strain evidence="2 3">JCM 31011</strain>
    </source>
</reference>
<dbReference type="SUPFAM" id="SSF50475">
    <property type="entry name" value="FMN-binding split barrel"/>
    <property type="match status" value="1"/>
</dbReference>